<evidence type="ECO:0000313" key="2">
    <source>
        <dbReference type="Proteomes" id="UP000593570"/>
    </source>
</evidence>
<dbReference type="AlphaFoldDB" id="A0A8H6H2Q3"/>
<gene>
    <name evidence="1" type="ORF">HZS61_000524</name>
</gene>
<evidence type="ECO:0000313" key="1">
    <source>
        <dbReference type="EMBL" id="KAF6529212.1"/>
    </source>
</evidence>
<protein>
    <submittedName>
        <fullName evidence="1">Uncharacterized protein</fullName>
    </submittedName>
</protein>
<sequence>MSDWICRGLDVWCFHPLQPSNLSVFICLSNLSIAQFDLCPSPACPGIDPSPSPVRPGFGGGGGPWIA</sequence>
<dbReference type="Proteomes" id="UP000593570">
    <property type="component" value="Unassembled WGS sequence"/>
</dbReference>
<organism evidence="1 2">
    <name type="scientific">Fusarium oxysporum f. sp. conglutinans</name>
    <dbReference type="NCBI Taxonomy" id="100902"/>
    <lineage>
        <taxon>Eukaryota</taxon>
        <taxon>Fungi</taxon>
        <taxon>Dikarya</taxon>
        <taxon>Ascomycota</taxon>
        <taxon>Pezizomycotina</taxon>
        <taxon>Sordariomycetes</taxon>
        <taxon>Hypocreomycetidae</taxon>
        <taxon>Hypocreales</taxon>
        <taxon>Nectriaceae</taxon>
        <taxon>Fusarium</taxon>
        <taxon>Fusarium oxysporum species complex</taxon>
    </lineage>
</organism>
<dbReference type="EMBL" id="JACDXP010000001">
    <property type="protein sequence ID" value="KAF6529212.1"/>
    <property type="molecule type" value="Genomic_DNA"/>
</dbReference>
<comment type="caution">
    <text evidence="1">The sequence shown here is derived from an EMBL/GenBank/DDBJ whole genome shotgun (WGS) entry which is preliminary data.</text>
</comment>
<reference evidence="1 2" key="1">
    <citation type="journal article" date="2020" name="bioRxiv">
        <title>A chromosome-scale genome assembly for the Fusarium oxysporum strain Fo5176 to establish a model Arabidopsis-fungal pathosystem.</title>
        <authorList>
            <person name="Fokkens L."/>
            <person name="Guo L."/>
            <person name="Dora S."/>
            <person name="Wang B."/>
            <person name="Ye K."/>
            <person name="Sanchez-Rodriguez C."/>
            <person name="Croll D."/>
        </authorList>
    </citation>
    <scope>NUCLEOTIDE SEQUENCE [LARGE SCALE GENOMIC DNA]</scope>
    <source>
        <strain evidence="1 2">Fo5176</strain>
    </source>
</reference>
<name>A0A8H6H2Q3_FUSOX</name>
<accession>A0A8H6H2Q3</accession>
<proteinExistence type="predicted"/>